<protein>
    <submittedName>
        <fullName evidence="6">ABC transporter ATP-binding protein</fullName>
    </submittedName>
</protein>
<keyword evidence="2" id="KW-0547">Nucleotide-binding</keyword>
<dbReference type="SMART" id="SM00382">
    <property type="entry name" value="AAA"/>
    <property type="match status" value="1"/>
</dbReference>
<keyword evidence="7" id="KW-1185">Reference proteome</keyword>
<dbReference type="GO" id="GO:0005524">
    <property type="term" value="F:ATP binding"/>
    <property type="evidence" value="ECO:0007669"/>
    <property type="project" value="UniProtKB-KW"/>
</dbReference>
<dbReference type="InterPro" id="IPR027417">
    <property type="entry name" value="P-loop_NTPase"/>
</dbReference>
<dbReference type="PROSITE" id="PS00211">
    <property type="entry name" value="ABC_TRANSPORTER_1"/>
    <property type="match status" value="1"/>
</dbReference>
<sequence length="288" mass="29969">MGPRAEHPQTAQGQQVGRPAEPPAVELRAVRRLYGRGEGAVQALRGIDLVLPRGSFTAVMGPSGSGKSTFLQCAAGLDRPTSGEVLLGGEPITGLSERRLTELRRSRIGFVFQSFNLLPSLTVQQNVLLPQRLAGRRQDRRRAKELLAQVGLGEHAGRRPGQLSGGQQQRVAIARALITEPEVVFADEPTGALDTRTAQEVLGLLRRAVDTLGATVVMVTHDPVAASHADRVVFLADGALAGALHGPDPRTVADLLVRLTSAAAGHAGSGHGGTAYGGTGHGGTAVAA</sequence>
<evidence type="ECO:0000313" key="6">
    <source>
        <dbReference type="EMBL" id="GAA1241813.1"/>
    </source>
</evidence>
<evidence type="ECO:0000256" key="1">
    <source>
        <dbReference type="ARBA" id="ARBA00022448"/>
    </source>
</evidence>
<dbReference type="InterPro" id="IPR003439">
    <property type="entry name" value="ABC_transporter-like_ATP-bd"/>
</dbReference>
<evidence type="ECO:0000256" key="2">
    <source>
        <dbReference type="ARBA" id="ARBA00022741"/>
    </source>
</evidence>
<evidence type="ECO:0000256" key="3">
    <source>
        <dbReference type="ARBA" id="ARBA00022840"/>
    </source>
</evidence>
<feature type="region of interest" description="Disordered" evidence="4">
    <location>
        <begin position="1"/>
        <end position="22"/>
    </location>
</feature>
<dbReference type="InterPro" id="IPR017911">
    <property type="entry name" value="MacB-like_ATP-bd"/>
</dbReference>
<dbReference type="InterPro" id="IPR017871">
    <property type="entry name" value="ABC_transporter-like_CS"/>
</dbReference>
<keyword evidence="1" id="KW-0813">Transport</keyword>
<dbReference type="PROSITE" id="PS50893">
    <property type="entry name" value="ABC_TRANSPORTER_2"/>
    <property type="match status" value="1"/>
</dbReference>
<dbReference type="InterPro" id="IPR015854">
    <property type="entry name" value="ABC_transpr_LolD-like"/>
</dbReference>
<dbReference type="CDD" id="cd03255">
    <property type="entry name" value="ABC_MJ0796_LolCDE_FtsE"/>
    <property type="match status" value="1"/>
</dbReference>
<gene>
    <name evidence="6" type="ORF">GCM10009665_35660</name>
</gene>
<reference evidence="6 7" key="1">
    <citation type="journal article" date="2019" name="Int. J. Syst. Evol. Microbiol.">
        <title>The Global Catalogue of Microorganisms (GCM) 10K type strain sequencing project: providing services to taxonomists for standard genome sequencing and annotation.</title>
        <authorList>
            <consortium name="The Broad Institute Genomics Platform"/>
            <consortium name="The Broad Institute Genome Sequencing Center for Infectious Disease"/>
            <person name="Wu L."/>
            <person name="Ma J."/>
        </authorList>
    </citation>
    <scope>NUCLEOTIDE SEQUENCE [LARGE SCALE GENOMIC DNA]</scope>
    <source>
        <strain evidence="6 7">JCM 13004</strain>
    </source>
</reference>
<dbReference type="Gene3D" id="3.40.50.300">
    <property type="entry name" value="P-loop containing nucleotide triphosphate hydrolases"/>
    <property type="match status" value="1"/>
</dbReference>
<dbReference type="EMBL" id="BAAALF010000058">
    <property type="protein sequence ID" value="GAA1241813.1"/>
    <property type="molecule type" value="Genomic_DNA"/>
</dbReference>
<proteinExistence type="predicted"/>
<comment type="caution">
    <text evidence="6">The sequence shown here is derived from an EMBL/GenBank/DDBJ whole genome shotgun (WGS) entry which is preliminary data.</text>
</comment>
<accession>A0ABN1WG77</accession>
<dbReference type="RefSeq" id="WP_344442701.1">
    <property type="nucleotide sequence ID" value="NZ_BAAALF010000058.1"/>
</dbReference>
<name>A0ABN1WG77_9ACTN</name>
<dbReference type="Pfam" id="PF00005">
    <property type="entry name" value="ABC_tran"/>
    <property type="match status" value="1"/>
</dbReference>
<feature type="compositionally biased region" description="Gly residues" evidence="4">
    <location>
        <begin position="267"/>
        <end position="288"/>
    </location>
</feature>
<dbReference type="SUPFAM" id="SSF52540">
    <property type="entry name" value="P-loop containing nucleoside triphosphate hydrolases"/>
    <property type="match status" value="1"/>
</dbReference>
<dbReference type="Proteomes" id="UP001500037">
    <property type="component" value="Unassembled WGS sequence"/>
</dbReference>
<dbReference type="InterPro" id="IPR003593">
    <property type="entry name" value="AAA+_ATPase"/>
</dbReference>
<evidence type="ECO:0000259" key="5">
    <source>
        <dbReference type="PROSITE" id="PS50893"/>
    </source>
</evidence>
<feature type="domain" description="ABC transporter" evidence="5">
    <location>
        <begin position="25"/>
        <end position="262"/>
    </location>
</feature>
<keyword evidence="3 6" id="KW-0067">ATP-binding</keyword>
<feature type="region of interest" description="Disordered" evidence="4">
    <location>
        <begin position="265"/>
        <end position="288"/>
    </location>
</feature>
<dbReference type="PANTHER" id="PTHR24220:SF685">
    <property type="entry name" value="ABC TRANSPORTER RELATED"/>
    <property type="match status" value="1"/>
</dbReference>
<evidence type="ECO:0000313" key="7">
    <source>
        <dbReference type="Proteomes" id="UP001500037"/>
    </source>
</evidence>
<dbReference type="PANTHER" id="PTHR24220">
    <property type="entry name" value="IMPORT ATP-BINDING PROTEIN"/>
    <property type="match status" value="1"/>
</dbReference>
<organism evidence="6 7">
    <name type="scientific">Kitasatospora nipponensis</name>
    <dbReference type="NCBI Taxonomy" id="258049"/>
    <lineage>
        <taxon>Bacteria</taxon>
        <taxon>Bacillati</taxon>
        <taxon>Actinomycetota</taxon>
        <taxon>Actinomycetes</taxon>
        <taxon>Kitasatosporales</taxon>
        <taxon>Streptomycetaceae</taxon>
        <taxon>Kitasatospora</taxon>
    </lineage>
</organism>
<evidence type="ECO:0000256" key="4">
    <source>
        <dbReference type="SAM" id="MobiDB-lite"/>
    </source>
</evidence>